<evidence type="ECO:0008006" key="3">
    <source>
        <dbReference type="Google" id="ProtNLM"/>
    </source>
</evidence>
<gene>
    <name evidence="1" type="ORF">BDV98DRAFT_128987</name>
</gene>
<evidence type="ECO:0000313" key="2">
    <source>
        <dbReference type="Proteomes" id="UP000305067"/>
    </source>
</evidence>
<evidence type="ECO:0000313" key="1">
    <source>
        <dbReference type="EMBL" id="TFK99938.1"/>
    </source>
</evidence>
<dbReference type="OrthoDB" id="3365698at2759"/>
<protein>
    <recommendedName>
        <fullName evidence="3">F-box domain-containing protein</fullName>
    </recommendedName>
</protein>
<accession>A0A5C3QIB8</accession>
<sequence>MTLAPPWTLMSVCKRWRDICVAHGALWPQIHLDCKLSPREQPHSLTMPPLVPEPPYYLPEDLARPTPTSRSCSEGSVFARATAQEDQTRRSSHLNFRRSTEQLRPAIHAHFATTHASICISQGAAAYPRSHTPTCQLRQVGLPGSRLHKRLGSG</sequence>
<dbReference type="AlphaFoldDB" id="A0A5C3QIB8"/>
<proteinExistence type="predicted"/>
<dbReference type="EMBL" id="ML178831">
    <property type="protein sequence ID" value="TFK99938.1"/>
    <property type="molecule type" value="Genomic_DNA"/>
</dbReference>
<reference evidence="1 2" key="1">
    <citation type="journal article" date="2019" name="Nat. Ecol. Evol.">
        <title>Megaphylogeny resolves global patterns of mushroom evolution.</title>
        <authorList>
            <person name="Varga T."/>
            <person name="Krizsan K."/>
            <person name="Foldi C."/>
            <person name="Dima B."/>
            <person name="Sanchez-Garcia M."/>
            <person name="Sanchez-Ramirez S."/>
            <person name="Szollosi G.J."/>
            <person name="Szarkandi J.G."/>
            <person name="Papp V."/>
            <person name="Albert L."/>
            <person name="Andreopoulos W."/>
            <person name="Angelini C."/>
            <person name="Antonin V."/>
            <person name="Barry K.W."/>
            <person name="Bougher N.L."/>
            <person name="Buchanan P."/>
            <person name="Buyck B."/>
            <person name="Bense V."/>
            <person name="Catcheside P."/>
            <person name="Chovatia M."/>
            <person name="Cooper J."/>
            <person name="Damon W."/>
            <person name="Desjardin D."/>
            <person name="Finy P."/>
            <person name="Geml J."/>
            <person name="Haridas S."/>
            <person name="Hughes K."/>
            <person name="Justo A."/>
            <person name="Karasinski D."/>
            <person name="Kautmanova I."/>
            <person name="Kiss B."/>
            <person name="Kocsube S."/>
            <person name="Kotiranta H."/>
            <person name="LaButti K.M."/>
            <person name="Lechner B.E."/>
            <person name="Liimatainen K."/>
            <person name="Lipzen A."/>
            <person name="Lukacs Z."/>
            <person name="Mihaltcheva S."/>
            <person name="Morgado L.N."/>
            <person name="Niskanen T."/>
            <person name="Noordeloos M.E."/>
            <person name="Ohm R.A."/>
            <person name="Ortiz-Santana B."/>
            <person name="Ovrebo C."/>
            <person name="Racz N."/>
            <person name="Riley R."/>
            <person name="Savchenko A."/>
            <person name="Shiryaev A."/>
            <person name="Soop K."/>
            <person name="Spirin V."/>
            <person name="Szebenyi C."/>
            <person name="Tomsovsky M."/>
            <person name="Tulloss R.E."/>
            <person name="Uehling J."/>
            <person name="Grigoriev I.V."/>
            <person name="Vagvolgyi C."/>
            <person name="Papp T."/>
            <person name="Martin F.M."/>
            <person name="Miettinen O."/>
            <person name="Hibbett D.S."/>
            <person name="Nagy L.G."/>
        </authorList>
    </citation>
    <scope>NUCLEOTIDE SEQUENCE [LARGE SCALE GENOMIC DNA]</scope>
    <source>
        <strain evidence="1 2">CBS 309.79</strain>
    </source>
</reference>
<name>A0A5C3QIB8_9AGAR</name>
<keyword evidence="2" id="KW-1185">Reference proteome</keyword>
<organism evidence="1 2">
    <name type="scientific">Pterulicium gracile</name>
    <dbReference type="NCBI Taxonomy" id="1884261"/>
    <lineage>
        <taxon>Eukaryota</taxon>
        <taxon>Fungi</taxon>
        <taxon>Dikarya</taxon>
        <taxon>Basidiomycota</taxon>
        <taxon>Agaricomycotina</taxon>
        <taxon>Agaricomycetes</taxon>
        <taxon>Agaricomycetidae</taxon>
        <taxon>Agaricales</taxon>
        <taxon>Pleurotineae</taxon>
        <taxon>Pterulaceae</taxon>
        <taxon>Pterulicium</taxon>
    </lineage>
</organism>
<dbReference type="Proteomes" id="UP000305067">
    <property type="component" value="Unassembled WGS sequence"/>
</dbReference>